<dbReference type="Pfam" id="PF12762">
    <property type="entry name" value="DDE_Tnp_IS1595"/>
    <property type="match status" value="1"/>
</dbReference>
<dbReference type="AlphaFoldDB" id="A0A381VCB2"/>
<dbReference type="EMBL" id="UINC01008445">
    <property type="protein sequence ID" value="SVA38009.1"/>
    <property type="molecule type" value="Genomic_DNA"/>
</dbReference>
<sequence length="106" mass="12591">MLQAVIRGRVTLDSVIYSDGWRGYNGLVDVGYGKHLRIDHGRNEFANGATHVNGIEGFWGFFKIRLSRFRGMIESTFYLHLKECEFRFHYRDQDTNRWRGYRKTLL</sequence>
<accession>A0A381VCB2</accession>
<gene>
    <name evidence="2" type="ORF">METZ01_LOCUS90863</name>
</gene>
<reference evidence="2" key="1">
    <citation type="submission" date="2018-05" db="EMBL/GenBank/DDBJ databases">
        <authorList>
            <person name="Lanie J.A."/>
            <person name="Ng W.-L."/>
            <person name="Kazmierczak K.M."/>
            <person name="Andrzejewski T.M."/>
            <person name="Davidsen T.M."/>
            <person name="Wayne K.J."/>
            <person name="Tettelin H."/>
            <person name="Glass J.I."/>
            <person name="Rusch D."/>
            <person name="Podicherti R."/>
            <person name="Tsui H.-C.T."/>
            <person name="Winkler M.E."/>
        </authorList>
    </citation>
    <scope>NUCLEOTIDE SEQUENCE</scope>
</reference>
<evidence type="ECO:0000259" key="1">
    <source>
        <dbReference type="Pfam" id="PF12762"/>
    </source>
</evidence>
<dbReference type="NCBIfam" id="NF033547">
    <property type="entry name" value="transpos_IS1595"/>
    <property type="match status" value="1"/>
</dbReference>
<proteinExistence type="predicted"/>
<organism evidence="2">
    <name type="scientific">marine metagenome</name>
    <dbReference type="NCBI Taxonomy" id="408172"/>
    <lineage>
        <taxon>unclassified sequences</taxon>
        <taxon>metagenomes</taxon>
        <taxon>ecological metagenomes</taxon>
    </lineage>
</organism>
<name>A0A381VCB2_9ZZZZ</name>
<feature type="domain" description="ISXO2-like transposase" evidence="1">
    <location>
        <begin position="3"/>
        <end position="88"/>
    </location>
</feature>
<dbReference type="InterPro" id="IPR024445">
    <property type="entry name" value="Tnp_ISXO2-like"/>
</dbReference>
<protein>
    <recommendedName>
        <fullName evidence="1">ISXO2-like transposase domain-containing protein</fullName>
    </recommendedName>
</protein>
<evidence type="ECO:0000313" key="2">
    <source>
        <dbReference type="EMBL" id="SVA38009.1"/>
    </source>
</evidence>